<evidence type="ECO:0000313" key="4">
    <source>
        <dbReference type="Proteomes" id="UP000292039"/>
    </source>
</evidence>
<dbReference type="Gene3D" id="3.40.50.720">
    <property type="entry name" value="NAD(P)-binding Rossmann-like Domain"/>
    <property type="match status" value="1"/>
</dbReference>
<name>A0A4Q7MYL7_9BURK</name>
<dbReference type="InterPro" id="IPR002347">
    <property type="entry name" value="SDR_fam"/>
</dbReference>
<dbReference type="NCBIfam" id="NF005559">
    <property type="entry name" value="PRK07231.1"/>
    <property type="match status" value="1"/>
</dbReference>
<dbReference type="Proteomes" id="UP000292039">
    <property type="component" value="Unassembled WGS sequence"/>
</dbReference>
<dbReference type="PRINTS" id="PR00081">
    <property type="entry name" value="GDHRDH"/>
</dbReference>
<sequence length="262" mass="26618">MQAISSPAAILITGAAQGIGWATARHMADSGWRVGILDLDAAQASQCAAELGPAHLGLGCDVSQEDSVRDAVAAAIAHFGRIHALINNAGIGEQVAPTLEQSAAGFNHLLSIHLGGAFLMSQSVAAHMLHQQADARGNRGAIVNTGSIASFVGIPARNAYSAAKAGILGMTRAMAVEWGNQGIRVNAIAPGYVTTALTLALQDKGALDMQAIARRTPLGRLGEPEEIAAAAAFLVSPAASYITGTTLSVDGGWAVKGTPDAL</sequence>
<gene>
    <name evidence="3" type="ORF">EV679_0496</name>
</gene>
<dbReference type="FunFam" id="3.40.50.720:FF:000084">
    <property type="entry name" value="Short-chain dehydrogenase reductase"/>
    <property type="match status" value="1"/>
</dbReference>
<keyword evidence="2" id="KW-0560">Oxidoreductase</keyword>
<dbReference type="Pfam" id="PF13561">
    <property type="entry name" value="adh_short_C2"/>
    <property type="match status" value="1"/>
</dbReference>
<accession>A0A4Q7MYL7</accession>
<evidence type="ECO:0000256" key="2">
    <source>
        <dbReference type="ARBA" id="ARBA00023002"/>
    </source>
</evidence>
<dbReference type="AlphaFoldDB" id="A0A4Q7MYL7"/>
<protein>
    <submittedName>
        <fullName evidence="3">NAD(P)-dependent dehydrogenase (Short-subunit alcohol dehydrogenase family)</fullName>
    </submittedName>
</protein>
<evidence type="ECO:0000313" key="3">
    <source>
        <dbReference type="EMBL" id="RZS73305.1"/>
    </source>
</evidence>
<dbReference type="PRINTS" id="PR00080">
    <property type="entry name" value="SDRFAMILY"/>
</dbReference>
<proteinExistence type="inferred from homology"/>
<dbReference type="GO" id="GO:0016491">
    <property type="term" value="F:oxidoreductase activity"/>
    <property type="evidence" value="ECO:0007669"/>
    <property type="project" value="UniProtKB-KW"/>
</dbReference>
<dbReference type="EMBL" id="SGWZ01000001">
    <property type="protein sequence ID" value="RZS73305.1"/>
    <property type="molecule type" value="Genomic_DNA"/>
</dbReference>
<dbReference type="InterPro" id="IPR020904">
    <property type="entry name" value="Sc_DH/Rdtase_CS"/>
</dbReference>
<comment type="caution">
    <text evidence="3">The sequence shown here is derived from an EMBL/GenBank/DDBJ whole genome shotgun (WGS) entry which is preliminary data.</text>
</comment>
<dbReference type="PANTHER" id="PTHR24321:SF8">
    <property type="entry name" value="ESTRADIOL 17-BETA-DEHYDROGENASE 8-RELATED"/>
    <property type="match status" value="1"/>
</dbReference>
<dbReference type="SUPFAM" id="SSF51735">
    <property type="entry name" value="NAD(P)-binding Rossmann-fold domains"/>
    <property type="match status" value="1"/>
</dbReference>
<dbReference type="InterPro" id="IPR036291">
    <property type="entry name" value="NAD(P)-bd_dom_sf"/>
</dbReference>
<organism evidence="3 4">
    <name type="scientific">Kerstersia gyiorum</name>
    <dbReference type="NCBI Taxonomy" id="206506"/>
    <lineage>
        <taxon>Bacteria</taxon>
        <taxon>Pseudomonadati</taxon>
        <taxon>Pseudomonadota</taxon>
        <taxon>Betaproteobacteria</taxon>
        <taxon>Burkholderiales</taxon>
        <taxon>Alcaligenaceae</taxon>
        <taxon>Kerstersia</taxon>
    </lineage>
</organism>
<dbReference type="RefSeq" id="WP_130486438.1">
    <property type="nucleotide sequence ID" value="NZ_CBCSEB010000022.1"/>
</dbReference>
<dbReference type="PROSITE" id="PS00061">
    <property type="entry name" value="ADH_SHORT"/>
    <property type="match status" value="1"/>
</dbReference>
<comment type="similarity">
    <text evidence="1">Belongs to the short-chain dehydrogenases/reductases (SDR) family.</text>
</comment>
<reference evidence="3 4" key="1">
    <citation type="submission" date="2019-02" db="EMBL/GenBank/DDBJ databases">
        <title>Genomic Encyclopedia of Type Strains, Phase IV (KMG-IV): sequencing the most valuable type-strain genomes for metagenomic binning, comparative biology and taxonomic classification.</title>
        <authorList>
            <person name="Goeker M."/>
        </authorList>
    </citation>
    <scope>NUCLEOTIDE SEQUENCE [LARGE SCALE GENOMIC DNA]</scope>
    <source>
        <strain evidence="3 4">DSM 16618</strain>
    </source>
</reference>
<dbReference type="CDD" id="cd05233">
    <property type="entry name" value="SDR_c"/>
    <property type="match status" value="1"/>
</dbReference>
<evidence type="ECO:0000256" key="1">
    <source>
        <dbReference type="ARBA" id="ARBA00006484"/>
    </source>
</evidence>
<dbReference type="PANTHER" id="PTHR24321">
    <property type="entry name" value="DEHYDROGENASES, SHORT CHAIN"/>
    <property type="match status" value="1"/>
</dbReference>